<accession>A0ABT9ZFS7</accession>
<comment type="caution">
    <text evidence="11">The sequence shown here is derived from an EMBL/GenBank/DDBJ whole genome shotgun (WGS) entry which is preliminary data.</text>
</comment>
<dbReference type="SUPFAM" id="SSF52518">
    <property type="entry name" value="Thiamin diphosphate-binding fold (THDP-binding)"/>
    <property type="match status" value="2"/>
</dbReference>
<dbReference type="Pfam" id="PF02776">
    <property type="entry name" value="TPP_enzyme_N"/>
    <property type="match status" value="1"/>
</dbReference>
<comment type="function">
    <text evidence="7">Catalyzes the thiamine diphosphate-dependent decarboxylation of 2-oxoglutarate and the subsequent addition of the resulting succinic semialdehyde-thiamine pyrophosphate anion to isochorismate to yield 2-succinyl-5-enolpyruvyl-6-hydroxy-3-cyclohexene-1-carboxylate (SEPHCHC).</text>
</comment>
<comment type="cofactor">
    <cofactor evidence="7">
        <name>thiamine diphosphate</name>
        <dbReference type="ChEBI" id="CHEBI:58937"/>
    </cofactor>
    <text evidence="7">Binds 1 thiamine pyrophosphate per subunit.</text>
</comment>
<evidence type="ECO:0000256" key="1">
    <source>
        <dbReference type="ARBA" id="ARBA00022428"/>
    </source>
</evidence>
<dbReference type="InterPro" id="IPR004433">
    <property type="entry name" value="MenaQ_synth_MenD"/>
</dbReference>
<evidence type="ECO:0000256" key="3">
    <source>
        <dbReference type="ARBA" id="ARBA00022723"/>
    </source>
</evidence>
<reference evidence="11 12" key="1">
    <citation type="submission" date="2023-07" db="EMBL/GenBank/DDBJ databases">
        <title>Genomic Encyclopedia of Type Strains, Phase IV (KMG-IV): sequencing the most valuable type-strain genomes for metagenomic binning, comparative biology and taxonomic classification.</title>
        <authorList>
            <person name="Goeker M."/>
        </authorList>
    </citation>
    <scope>NUCLEOTIDE SEQUENCE [LARGE SCALE GENOMIC DNA]</scope>
    <source>
        <strain evidence="11 12">DSM 29005</strain>
    </source>
</reference>
<dbReference type="HAMAP" id="MF_01659">
    <property type="entry name" value="MenD"/>
    <property type="match status" value="1"/>
</dbReference>
<keyword evidence="4 7" id="KW-0460">Magnesium</keyword>
<dbReference type="InterPro" id="IPR029035">
    <property type="entry name" value="DHS-like_NAD/FAD-binding_dom"/>
</dbReference>
<feature type="domain" description="Thiamine pyrophosphate enzyme N-terminal TPP-binding" evidence="9">
    <location>
        <begin position="12"/>
        <end position="125"/>
    </location>
</feature>
<gene>
    <name evidence="7" type="primary">menD</name>
    <name evidence="11" type="ORF">J2S19_002366</name>
</gene>
<dbReference type="Gene3D" id="3.40.50.1220">
    <property type="entry name" value="TPP-binding domain"/>
    <property type="match status" value="1"/>
</dbReference>
<evidence type="ECO:0000313" key="12">
    <source>
        <dbReference type="Proteomes" id="UP001234495"/>
    </source>
</evidence>
<keyword evidence="1 7" id="KW-0474">Menaquinone biosynthesis</keyword>
<dbReference type="InterPro" id="IPR012001">
    <property type="entry name" value="Thiamin_PyroP_enz_TPP-bd_dom"/>
</dbReference>
<name>A0ABT9ZFS7_9BACI</name>
<evidence type="ECO:0000256" key="2">
    <source>
        <dbReference type="ARBA" id="ARBA00022679"/>
    </source>
</evidence>
<keyword evidence="6 7" id="KW-0464">Manganese</keyword>
<comment type="pathway">
    <text evidence="7">Quinol/quinone metabolism; 1,4-dihydroxy-2-naphthoate biosynthesis; 1,4-dihydroxy-2-naphthoate from chorismate: step 2/7.</text>
</comment>
<dbReference type="NCBIfam" id="TIGR00173">
    <property type="entry name" value="menD"/>
    <property type="match status" value="1"/>
</dbReference>
<evidence type="ECO:0000313" key="11">
    <source>
        <dbReference type="EMBL" id="MDQ0231104.1"/>
    </source>
</evidence>
<dbReference type="PANTHER" id="PTHR42916">
    <property type="entry name" value="2-SUCCINYL-5-ENOLPYRUVYL-6-HYDROXY-3-CYCLOHEXENE-1-CARBOXYLATE SYNTHASE"/>
    <property type="match status" value="1"/>
</dbReference>
<evidence type="ECO:0000256" key="7">
    <source>
        <dbReference type="HAMAP-Rule" id="MF_01659"/>
    </source>
</evidence>
<proteinExistence type="inferred from homology"/>
<dbReference type="Pfam" id="PF02775">
    <property type="entry name" value="TPP_enzyme_C"/>
    <property type="match status" value="1"/>
</dbReference>
<dbReference type="EC" id="2.2.1.9" evidence="7"/>
<dbReference type="InterPro" id="IPR011766">
    <property type="entry name" value="TPP_enzyme_TPP-bd"/>
</dbReference>
<evidence type="ECO:0000256" key="6">
    <source>
        <dbReference type="ARBA" id="ARBA00023211"/>
    </source>
</evidence>
<organism evidence="11 12">
    <name type="scientific">Metabacillus malikii</name>
    <dbReference type="NCBI Taxonomy" id="1504265"/>
    <lineage>
        <taxon>Bacteria</taxon>
        <taxon>Bacillati</taxon>
        <taxon>Bacillota</taxon>
        <taxon>Bacilli</taxon>
        <taxon>Bacillales</taxon>
        <taxon>Bacillaceae</taxon>
        <taxon>Metabacillus</taxon>
    </lineage>
</organism>
<dbReference type="RefSeq" id="WP_307341488.1">
    <property type="nucleotide sequence ID" value="NZ_JAUSUD010000010.1"/>
</dbReference>
<evidence type="ECO:0000259" key="9">
    <source>
        <dbReference type="Pfam" id="PF02776"/>
    </source>
</evidence>
<dbReference type="GO" id="GO:0070204">
    <property type="term" value="F:2-succinyl-5-enolpyruvyl-6-hydroxy-3-cyclohexene-1-carboxylic-acid synthase activity"/>
    <property type="evidence" value="ECO:0007669"/>
    <property type="project" value="UniProtKB-EC"/>
</dbReference>
<keyword evidence="5 7" id="KW-0786">Thiamine pyrophosphate</keyword>
<comment type="pathway">
    <text evidence="7">Quinol/quinone metabolism; menaquinone biosynthesis.</text>
</comment>
<dbReference type="CDD" id="cd07037">
    <property type="entry name" value="TPP_PYR_MenD"/>
    <property type="match status" value="1"/>
</dbReference>
<keyword evidence="12" id="KW-1185">Reference proteome</keyword>
<evidence type="ECO:0000256" key="4">
    <source>
        <dbReference type="ARBA" id="ARBA00022842"/>
    </source>
</evidence>
<evidence type="ECO:0000259" key="8">
    <source>
        <dbReference type="Pfam" id="PF02775"/>
    </source>
</evidence>
<feature type="domain" description="Menaquinone biosynthesis protein MenD middle" evidence="10">
    <location>
        <begin position="221"/>
        <end position="404"/>
    </location>
</feature>
<dbReference type="Gene3D" id="3.40.50.970">
    <property type="match status" value="2"/>
</dbReference>
<comment type="catalytic activity">
    <reaction evidence="7">
        <text>isochorismate + 2-oxoglutarate + H(+) = 5-enolpyruvoyl-6-hydroxy-2-succinyl-cyclohex-3-ene-1-carboxylate + CO2</text>
        <dbReference type="Rhea" id="RHEA:25593"/>
        <dbReference type="ChEBI" id="CHEBI:15378"/>
        <dbReference type="ChEBI" id="CHEBI:16526"/>
        <dbReference type="ChEBI" id="CHEBI:16810"/>
        <dbReference type="ChEBI" id="CHEBI:29780"/>
        <dbReference type="ChEBI" id="CHEBI:58818"/>
        <dbReference type="EC" id="2.2.1.9"/>
    </reaction>
</comment>
<dbReference type="CDD" id="cd02009">
    <property type="entry name" value="TPP_SHCHC_synthase"/>
    <property type="match status" value="1"/>
</dbReference>
<sequence length="586" mass="65804">MKDADTFTRYVASFVDELVSSGVDKVVISPGSRSTPLAILMAEHPSLTCYIHIDERSAGFFALGLAKSQRKPVALLCTSGTAAANYYPAIIEAHYARVPLLVLTADRPHELRDVGAPQAIDQVHMYRNYTKWFVDLALPEENQHMFKYAKTIAARAVGISSANPAGVVHLNFPLREPLLPNLQMDDLWSKQAGRETYLHIPRSNHVVHLNELEHIVQLMNEHENGLIICGEYEVSNIANDIKRLSRQLKYPVLADPLSQLRVNGEKDDSIIESYDSILRDEDISQTLKPSIVIRFGAMPISKPIMQLLKNNDEIIQIVVDSGGVYRDPTLNAAHFVVTDEQYFCSTLIESINERQPTSYYRKWITSNALYWGKINGSLNQIDELFEGKIVHVLQECLPNKSTLVVGNSMPIRDVDTFFGHTTKDIRVFANRGASGIDGIVSTALGISATNDMPTFLLIGDLSFYHDLNGLLASKLHDLNLVIILVNNDGGGIFSFLPQSKEERHFETLYGTPIGLDFSKVVEMYNGSYTKIETWEMLQSTLNNKQLLKGLHVIEIPTDRKTRVKVHRELLQNVSREIRNVLNAHED</sequence>
<evidence type="ECO:0000259" key="10">
    <source>
        <dbReference type="Pfam" id="PF16582"/>
    </source>
</evidence>
<feature type="domain" description="Thiamine pyrophosphate enzyme TPP-binding" evidence="8">
    <location>
        <begin position="440"/>
        <end position="554"/>
    </location>
</feature>
<dbReference type="PIRSF" id="PIRSF004983">
    <property type="entry name" value="MenD"/>
    <property type="match status" value="1"/>
</dbReference>
<comment type="cofactor">
    <cofactor evidence="7">
        <name>Mg(2+)</name>
        <dbReference type="ChEBI" id="CHEBI:18420"/>
    </cofactor>
    <cofactor evidence="7">
        <name>Mn(2+)</name>
        <dbReference type="ChEBI" id="CHEBI:29035"/>
    </cofactor>
</comment>
<keyword evidence="2 7" id="KW-0808">Transferase</keyword>
<keyword evidence="3 7" id="KW-0479">Metal-binding</keyword>
<dbReference type="InterPro" id="IPR032264">
    <property type="entry name" value="MenD_middle"/>
</dbReference>
<evidence type="ECO:0000256" key="5">
    <source>
        <dbReference type="ARBA" id="ARBA00023052"/>
    </source>
</evidence>
<dbReference type="PANTHER" id="PTHR42916:SF1">
    <property type="entry name" value="PROTEIN PHYLLO, CHLOROPLASTIC"/>
    <property type="match status" value="1"/>
</dbReference>
<dbReference type="InterPro" id="IPR029061">
    <property type="entry name" value="THDP-binding"/>
</dbReference>
<dbReference type="Proteomes" id="UP001234495">
    <property type="component" value="Unassembled WGS sequence"/>
</dbReference>
<dbReference type="Pfam" id="PF16582">
    <property type="entry name" value="TPP_enzyme_M_2"/>
    <property type="match status" value="1"/>
</dbReference>
<comment type="similarity">
    <text evidence="7">Belongs to the TPP enzyme family. MenD subfamily.</text>
</comment>
<dbReference type="SUPFAM" id="SSF52467">
    <property type="entry name" value="DHS-like NAD/FAD-binding domain"/>
    <property type="match status" value="1"/>
</dbReference>
<protein>
    <recommendedName>
        <fullName evidence="7">2-succinyl-5-enolpyruvyl-6-hydroxy-3-cyclohexene-1-carboxylate synthase</fullName>
        <shortName evidence="7">SEPHCHC synthase</shortName>
        <ecNumber evidence="7">2.2.1.9</ecNumber>
    </recommendedName>
    <alternativeName>
        <fullName evidence="7">Menaquinone biosynthesis protein MenD</fullName>
    </alternativeName>
</protein>
<comment type="subunit">
    <text evidence="7">Homodimer.</text>
</comment>
<dbReference type="EMBL" id="JAUSUD010000010">
    <property type="protein sequence ID" value="MDQ0231104.1"/>
    <property type="molecule type" value="Genomic_DNA"/>
</dbReference>